<dbReference type="PIRSF" id="PIRSF008502">
    <property type="entry name" value="UCP008502"/>
    <property type="match status" value="1"/>
</dbReference>
<dbReference type="EMBL" id="CP011071">
    <property type="protein sequence ID" value="AKA34677.1"/>
    <property type="molecule type" value="Genomic_DNA"/>
</dbReference>
<dbReference type="SUPFAM" id="SSF160379">
    <property type="entry name" value="SP0830-like"/>
    <property type="match status" value="1"/>
</dbReference>
<dbReference type="PATRIC" id="fig|516051.4.peg.1068"/>
<protein>
    <recommendedName>
        <fullName evidence="3">DUF1697 domain-containing protein</fullName>
    </recommendedName>
</protein>
<dbReference type="PANTHER" id="PTHR36439">
    <property type="entry name" value="BLL4334 PROTEIN"/>
    <property type="match status" value="1"/>
</dbReference>
<keyword evidence="2" id="KW-1185">Reference proteome</keyword>
<evidence type="ECO:0000313" key="2">
    <source>
        <dbReference type="Proteomes" id="UP000032726"/>
    </source>
</evidence>
<organism evidence="1 2">
    <name type="scientific">Flagellimonas lutaonensis</name>
    <dbReference type="NCBI Taxonomy" id="516051"/>
    <lineage>
        <taxon>Bacteria</taxon>
        <taxon>Pseudomonadati</taxon>
        <taxon>Bacteroidota</taxon>
        <taxon>Flavobacteriia</taxon>
        <taxon>Flavobacteriales</taxon>
        <taxon>Flavobacteriaceae</taxon>
        <taxon>Flagellimonas</taxon>
    </lineage>
</organism>
<accession>A0A0D5YQZ5</accession>
<dbReference type="KEGG" id="mlt:VC82_1030"/>
<evidence type="ECO:0008006" key="3">
    <source>
        <dbReference type="Google" id="ProtNLM"/>
    </source>
</evidence>
<dbReference type="Gene3D" id="3.30.70.1280">
    <property type="entry name" value="SP0830-like domains"/>
    <property type="match status" value="1"/>
</dbReference>
<reference evidence="1 2" key="1">
    <citation type="submission" date="2015-03" db="EMBL/GenBank/DDBJ databases">
        <title>Complete genome sequence of Muricauda lutaonensis CC-HSB-11T, isolated from a coastal hot spring.</title>
        <authorList>
            <person name="Kim K.M."/>
        </authorList>
    </citation>
    <scope>NUCLEOTIDE SEQUENCE [LARGE SCALE GENOMIC DNA]</scope>
    <source>
        <strain evidence="1 2">CC-HSB-11</strain>
    </source>
</reference>
<dbReference type="RefSeq" id="WP_045801406.1">
    <property type="nucleotide sequence ID" value="NZ_CP011071.1"/>
</dbReference>
<dbReference type="PANTHER" id="PTHR36439:SF1">
    <property type="entry name" value="DUF1697 DOMAIN-CONTAINING PROTEIN"/>
    <property type="match status" value="1"/>
</dbReference>
<dbReference type="Pfam" id="PF08002">
    <property type="entry name" value="DUF1697"/>
    <property type="match status" value="1"/>
</dbReference>
<gene>
    <name evidence="1" type="ORF">VC82_1030</name>
</gene>
<evidence type="ECO:0000313" key="1">
    <source>
        <dbReference type="EMBL" id="AKA34677.1"/>
    </source>
</evidence>
<proteinExistence type="predicted"/>
<dbReference type="HOGENOM" id="CLU_106303_0_0_10"/>
<dbReference type="OrthoDB" id="9806494at2"/>
<dbReference type="STRING" id="516051.VC82_1030"/>
<sequence length="177" mass="20128">MQTYIALLRGINVSGHKTIKMADLRKSLHKRGFEGVQTYIQSGNIVFINKGGELFELEEGIKKAILDDFGFDVPVLVRTAEDLENILKNNPFSKEENTRQLFFVLLKQPPAKALIDEFNKLKFEGEDFHITNACVYLNCKIGFAEAKLNNNSIERKLKVEATARNLRTIQKLIEMPG</sequence>
<dbReference type="AlphaFoldDB" id="A0A0D5YQZ5"/>
<dbReference type="InterPro" id="IPR012545">
    <property type="entry name" value="DUF1697"/>
</dbReference>
<name>A0A0D5YQZ5_9FLAO</name>
<dbReference type="Proteomes" id="UP000032726">
    <property type="component" value="Chromosome"/>
</dbReference>